<dbReference type="PANTHER" id="PTHR12049:SF5">
    <property type="entry name" value="PROTEIN ARGININE METHYLTRANSFERASE NDUFAF7 HOMOLOG, MITOCHONDRIAL"/>
    <property type="match status" value="1"/>
</dbReference>
<protein>
    <recommendedName>
        <fullName evidence="7">Protein arginine methyltransferase NDUFAF7</fullName>
        <ecNumber evidence="7">2.1.1.320</ecNumber>
    </recommendedName>
</protein>
<comment type="subcellular location">
    <subcellularLocation>
        <location evidence="1 7">Mitochondrion</location>
    </subcellularLocation>
</comment>
<accession>A0AAW1R801</accession>
<keyword evidence="3 7" id="KW-0489">Methyltransferase</keyword>
<dbReference type="AlphaFoldDB" id="A0AAW1R801"/>
<keyword evidence="4 7" id="KW-0808">Transferase</keyword>
<comment type="caution">
    <text evidence="8">The sequence shown here is derived from an EMBL/GenBank/DDBJ whole genome shotgun (WGS) entry which is preliminary data.</text>
</comment>
<dbReference type="EMBL" id="JALJOR010000001">
    <property type="protein sequence ID" value="KAK9829752.1"/>
    <property type="molecule type" value="Genomic_DNA"/>
</dbReference>
<dbReference type="InterPro" id="IPR038375">
    <property type="entry name" value="NDUFAF7_sf"/>
</dbReference>
<sequence>MLQRLKRSVWLAFGSTSGARCHSTGAAHAQLLREYIHDRLYSSSEGYFNLAALPVGVLAEPIAFNRLGSQQDYQRHVGQLYGQLQGHWLTPSETFRPYYGHAVARYMVAQRAPSTSDDPLNIFEVGGGSGRLAADILDYLRTHHPSLYEKTRYTCIEISPGLARVQRHVVEVGAGHGAPQFRSVEGDASKRSTWPRRTLQRCWVVAMEVLDNLPHDRVLEYGSGQWQMTVVEPGKHATLKVPSQGMRPLDDRLVEDCLAVWQDQQASLASSFAQRLRSLLSNKGPWLRGGDVFLPTGSLQLLETLCDAVPYHNLILADFDELPDVTIPGTSAPLVASKMVGGQTQDHPHYLLPPNIKADILFPTDFELLSRLHRNAARRVLGHNFAVCGQHHRSSVFFRQHADTAATRCQDGYNPLLDDFSNTAIYLASVTGTVQ</sequence>
<dbReference type="EC" id="2.1.1.320" evidence="7"/>
<keyword evidence="9" id="KW-1185">Reference proteome</keyword>
<evidence type="ECO:0000313" key="9">
    <source>
        <dbReference type="Proteomes" id="UP001489004"/>
    </source>
</evidence>
<dbReference type="Proteomes" id="UP001489004">
    <property type="component" value="Unassembled WGS sequence"/>
</dbReference>
<dbReference type="PANTHER" id="PTHR12049">
    <property type="entry name" value="PROTEIN ARGININE METHYLTRANSFERASE NDUFAF7, MITOCHONDRIAL"/>
    <property type="match status" value="1"/>
</dbReference>
<evidence type="ECO:0000256" key="5">
    <source>
        <dbReference type="ARBA" id="ARBA00023128"/>
    </source>
</evidence>
<evidence type="ECO:0000256" key="3">
    <source>
        <dbReference type="ARBA" id="ARBA00022603"/>
    </source>
</evidence>
<dbReference type="SUPFAM" id="SSF53335">
    <property type="entry name" value="S-adenosyl-L-methionine-dependent methyltransferases"/>
    <property type="match status" value="1"/>
</dbReference>
<dbReference type="GO" id="GO:0035243">
    <property type="term" value="F:protein-arginine omega-N symmetric methyltransferase activity"/>
    <property type="evidence" value="ECO:0007669"/>
    <property type="project" value="UniProtKB-EC"/>
</dbReference>
<dbReference type="GO" id="GO:0032259">
    <property type="term" value="P:methylation"/>
    <property type="evidence" value="ECO:0007669"/>
    <property type="project" value="UniProtKB-KW"/>
</dbReference>
<evidence type="ECO:0000256" key="1">
    <source>
        <dbReference type="ARBA" id="ARBA00004173"/>
    </source>
</evidence>
<keyword evidence="5 7" id="KW-0496">Mitochondrion</keyword>
<dbReference type="Pfam" id="PF02636">
    <property type="entry name" value="Methyltransf_28"/>
    <property type="match status" value="1"/>
</dbReference>
<dbReference type="InterPro" id="IPR003788">
    <property type="entry name" value="NDUFAF7"/>
</dbReference>
<comment type="function">
    <text evidence="7">Arginine methyltransferase involved in the assembly or stability of mitochondrial NADH:ubiquinone oxidoreductase complex (complex I).</text>
</comment>
<dbReference type="Gene3D" id="3.40.50.12710">
    <property type="match status" value="1"/>
</dbReference>
<organism evidence="8 9">
    <name type="scientific">[Myrmecia] bisecta</name>
    <dbReference type="NCBI Taxonomy" id="41462"/>
    <lineage>
        <taxon>Eukaryota</taxon>
        <taxon>Viridiplantae</taxon>
        <taxon>Chlorophyta</taxon>
        <taxon>core chlorophytes</taxon>
        <taxon>Trebouxiophyceae</taxon>
        <taxon>Trebouxiales</taxon>
        <taxon>Trebouxiaceae</taxon>
        <taxon>Myrmecia</taxon>
    </lineage>
</organism>
<proteinExistence type="inferred from homology"/>
<evidence type="ECO:0000256" key="4">
    <source>
        <dbReference type="ARBA" id="ARBA00022679"/>
    </source>
</evidence>
<name>A0AAW1R801_9CHLO</name>
<evidence type="ECO:0000256" key="2">
    <source>
        <dbReference type="ARBA" id="ARBA00005891"/>
    </source>
</evidence>
<comment type="similarity">
    <text evidence="2 7">Belongs to the NDUFAF7 family.</text>
</comment>
<reference evidence="8 9" key="1">
    <citation type="journal article" date="2024" name="Nat. Commun.">
        <title>Phylogenomics reveals the evolutionary origins of lichenization in chlorophyte algae.</title>
        <authorList>
            <person name="Puginier C."/>
            <person name="Libourel C."/>
            <person name="Otte J."/>
            <person name="Skaloud P."/>
            <person name="Haon M."/>
            <person name="Grisel S."/>
            <person name="Petersen M."/>
            <person name="Berrin J.G."/>
            <person name="Delaux P.M."/>
            <person name="Dal Grande F."/>
            <person name="Keller J."/>
        </authorList>
    </citation>
    <scope>NUCLEOTIDE SEQUENCE [LARGE SCALE GENOMIC DNA]</scope>
    <source>
        <strain evidence="8 9">SAG 2043</strain>
    </source>
</reference>
<evidence type="ECO:0000256" key="7">
    <source>
        <dbReference type="RuleBase" id="RU364114"/>
    </source>
</evidence>
<evidence type="ECO:0000256" key="6">
    <source>
        <dbReference type="ARBA" id="ARBA00048612"/>
    </source>
</evidence>
<dbReference type="GO" id="GO:0005739">
    <property type="term" value="C:mitochondrion"/>
    <property type="evidence" value="ECO:0007669"/>
    <property type="project" value="UniProtKB-SubCell"/>
</dbReference>
<dbReference type="InterPro" id="IPR029063">
    <property type="entry name" value="SAM-dependent_MTases_sf"/>
</dbReference>
<comment type="catalytic activity">
    <reaction evidence="6 7">
        <text>L-arginyl-[protein] + 2 S-adenosyl-L-methionine = N(omega),N(omega)'-dimethyl-L-arginyl-[protein] + 2 S-adenosyl-L-homocysteine + 2 H(+)</text>
        <dbReference type="Rhea" id="RHEA:48108"/>
        <dbReference type="Rhea" id="RHEA-COMP:10532"/>
        <dbReference type="Rhea" id="RHEA-COMP:11992"/>
        <dbReference type="ChEBI" id="CHEBI:15378"/>
        <dbReference type="ChEBI" id="CHEBI:29965"/>
        <dbReference type="ChEBI" id="CHEBI:57856"/>
        <dbReference type="ChEBI" id="CHEBI:59789"/>
        <dbReference type="ChEBI" id="CHEBI:88221"/>
        <dbReference type="EC" id="2.1.1.320"/>
    </reaction>
</comment>
<gene>
    <name evidence="8" type="ORF">WJX72_007676</name>
</gene>
<evidence type="ECO:0000313" key="8">
    <source>
        <dbReference type="EMBL" id="KAK9829752.1"/>
    </source>
</evidence>